<evidence type="ECO:0000259" key="2">
    <source>
        <dbReference type="PROSITE" id="PS50902"/>
    </source>
</evidence>
<dbReference type="PROSITE" id="PS51257">
    <property type="entry name" value="PROKAR_LIPOPROTEIN"/>
    <property type="match status" value="1"/>
</dbReference>
<feature type="domain" description="Flavodoxin-like" evidence="2">
    <location>
        <begin position="47"/>
        <end position="198"/>
    </location>
</feature>
<dbReference type="GO" id="GO:0016651">
    <property type="term" value="F:oxidoreductase activity, acting on NAD(P)H"/>
    <property type="evidence" value="ECO:0007669"/>
    <property type="project" value="UniProtKB-ARBA"/>
</dbReference>
<accession>A0A8D4UV02</accession>
<evidence type="ECO:0000313" key="4">
    <source>
        <dbReference type="Proteomes" id="UP000320585"/>
    </source>
</evidence>
<dbReference type="AlphaFoldDB" id="A0A8D4UV02"/>
<dbReference type="EMBL" id="AP019697">
    <property type="protein sequence ID" value="BBK25409.1"/>
    <property type="molecule type" value="Genomic_DNA"/>
</dbReference>
<sequence>MNFKKILMVIFMILGLGLAAGCGGSAASPTPAKSTAQQQASLSGKKVLIAYFSWSGNTKAAAEKIQGLTGGDIYRIEAADPYPGEYDATTDRAKQEQKDNARPAIAGKADLSKYDVIMVGYPIWWYQEPMIIDTFLESGDFSGKTIVPFCTSGGSSIDKSIEHMKTVVKGASFAQGFRYDGNDKEMNQWLNSLGLLKK</sequence>
<feature type="chain" id="PRO_5039675600" evidence="1">
    <location>
        <begin position="28"/>
        <end position="198"/>
    </location>
</feature>
<keyword evidence="4" id="KW-1185">Reference proteome</keyword>
<dbReference type="GO" id="GO:0010181">
    <property type="term" value="F:FMN binding"/>
    <property type="evidence" value="ECO:0007669"/>
    <property type="project" value="InterPro"/>
</dbReference>
<feature type="signal peptide" evidence="1">
    <location>
        <begin position="1"/>
        <end position="27"/>
    </location>
</feature>
<dbReference type="InterPro" id="IPR029039">
    <property type="entry name" value="Flavoprotein-like_sf"/>
</dbReference>
<dbReference type="PANTHER" id="PTHR39201">
    <property type="entry name" value="EXPORTED PROTEIN-RELATED"/>
    <property type="match status" value="1"/>
</dbReference>
<gene>
    <name evidence="3" type="ORF">Dia5BBH33_13440</name>
</gene>
<dbReference type="InterPro" id="IPR008254">
    <property type="entry name" value="Flavodoxin/NO_synth"/>
</dbReference>
<dbReference type="Proteomes" id="UP000320585">
    <property type="component" value="Chromosome"/>
</dbReference>
<dbReference type="Gene3D" id="3.40.50.360">
    <property type="match status" value="1"/>
</dbReference>
<dbReference type="GeneID" id="92716573"/>
<dbReference type="RefSeq" id="WP_022382872.1">
    <property type="nucleotide sequence ID" value="NZ_AP019697.1"/>
</dbReference>
<evidence type="ECO:0000313" key="3">
    <source>
        <dbReference type="EMBL" id="BBK25409.1"/>
    </source>
</evidence>
<dbReference type="Pfam" id="PF12682">
    <property type="entry name" value="Flavodoxin_4"/>
    <property type="match status" value="1"/>
</dbReference>
<proteinExistence type="predicted"/>
<protein>
    <submittedName>
        <fullName evidence="3">Flavodoxin</fullName>
    </submittedName>
</protein>
<evidence type="ECO:0000256" key="1">
    <source>
        <dbReference type="SAM" id="SignalP"/>
    </source>
</evidence>
<keyword evidence="1" id="KW-0732">Signal</keyword>
<dbReference type="KEGG" id="dho:Dia5BBH33_13440"/>
<organism evidence="3 4">
    <name type="scientific">Dialister hominis</name>
    <dbReference type="NCBI Taxonomy" id="2582419"/>
    <lineage>
        <taxon>Bacteria</taxon>
        <taxon>Bacillati</taxon>
        <taxon>Bacillota</taxon>
        <taxon>Negativicutes</taxon>
        <taxon>Veillonellales</taxon>
        <taxon>Veillonellaceae</taxon>
        <taxon>Dialister</taxon>
    </lineage>
</organism>
<dbReference type="PROSITE" id="PS50902">
    <property type="entry name" value="FLAVODOXIN_LIKE"/>
    <property type="match status" value="1"/>
</dbReference>
<dbReference type="PANTHER" id="PTHR39201:SF1">
    <property type="entry name" value="FLAVODOXIN-LIKE DOMAIN-CONTAINING PROTEIN"/>
    <property type="match status" value="1"/>
</dbReference>
<reference evidence="4" key="1">
    <citation type="submission" date="2019-05" db="EMBL/GenBank/DDBJ databases">
        <title>Complete genome sequencing of Dialister sp. strain 5BBH33.</title>
        <authorList>
            <person name="Sakamoto M."/>
            <person name="Murakami T."/>
            <person name="Mori H."/>
        </authorList>
    </citation>
    <scope>NUCLEOTIDE SEQUENCE [LARGE SCALE GENOMIC DNA]</scope>
    <source>
        <strain evidence="4">5BBH33</strain>
    </source>
</reference>
<dbReference type="SUPFAM" id="SSF52218">
    <property type="entry name" value="Flavoproteins"/>
    <property type="match status" value="1"/>
</dbReference>
<name>A0A8D4UV02_9FIRM</name>